<reference evidence="2" key="1">
    <citation type="submission" date="2021-01" db="EMBL/GenBank/DDBJ databases">
        <authorList>
            <consortium name="Genoscope - CEA"/>
            <person name="William W."/>
        </authorList>
    </citation>
    <scope>NUCLEOTIDE SEQUENCE</scope>
</reference>
<sequence>MENGFILITKRWGRSISIFPASQSLPLGRSNHATVRNRESSGGGPIGASQVVVESQGSVQMPTSSPLPIAQPTWCLMRSRPIKMPLQPWEQLDGGVT</sequence>
<dbReference type="AlphaFoldDB" id="A0A816PYT8"/>
<dbReference type="Proteomes" id="UP001295469">
    <property type="component" value="Chromosome C06"/>
</dbReference>
<name>A0A816PYT8_BRANA</name>
<proteinExistence type="predicted"/>
<accession>A0A816PYT8</accession>
<protein>
    <submittedName>
        <fullName evidence="2">(rape) hypothetical protein</fullName>
    </submittedName>
</protein>
<feature type="region of interest" description="Disordered" evidence="1">
    <location>
        <begin position="28"/>
        <end position="47"/>
    </location>
</feature>
<gene>
    <name evidence="2" type="ORF">DARMORV10_C06P02340.1</name>
</gene>
<organism evidence="2">
    <name type="scientific">Brassica napus</name>
    <name type="common">Rape</name>
    <dbReference type="NCBI Taxonomy" id="3708"/>
    <lineage>
        <taxon>Eukaryota</taxon>
        <taxon>Viridiplantae</taxon>
        <taxon>Streptophyta</taxon>
        <taxon>Embryophyta</taxon>
        <taxon>Tracheophyta</taxon>
        <taxon>Spermatophyta</taxon>
        <taxon>Magnoliopsida</taxon>
        <taxon>eudicotyledons</taxon>
        <taxon>Gunneridae</taxon>
        <taxon>Pentapetalae</taxon>
        <taxon>rosids</taxon>
        <taxon>malvids</taxon>
        <taxon>Brassicales</taxon>
        <taxon>Brassicaceae</taxon>
        <taxon>Brassiceae</taxon>
        <taxon>Brassica</taxon>
    </lineage>
</organism>
<dbReference type="EMBL" id="HG994370">
    <property type="protein sequence ID" value="CAF2054107.1"/>
    <property type="molecule type" value="Genomic_DNA"/>
</dbReference>
<evidence type="ECO:0000313" key="2">
    <source>
        <dbReference type="EMBL" id="CAF2054107.1"/>
    </source>
</evidence>
<evidence type="ECO:0000256" key="1">
    <source>
        <dbReference type="SAM" id="MobiDB-lite"/>
    </source>
</evidence>